<feature type="transmembrane region" description="Helical" evidence="1">
    <location>
        <begin position="20"/>
        <end position="43"/>
    </location>
</feature>
<feature type="transmembrane region" description="Helical" evidence="1">
    <location>
        <begin position="63"/>
        <end position="83"/>
    </location>
</feature>
<protein>
    <submittedName>
        <fullName evidence="2">DUF6449 domain-containing protein</fullName>
    </submittedName>
</protein>
<dbReference type="InterPro" id="IPR053046">
    <property type="entry name" value="ABC-5_transporter"/>
</dbReference>
<dbReference type="PANTHER" id="PTHR39177:SF1">
    <property type="entry name" value="ABC TRANSPORTER PERMEASE YTRC-RELATED"/>
    <property type="match status" value="1"/>
</dbReference>
<keyword evidence="1" id="KW-0472">Membrane</keyword>
<dbReference type="RefSeq" id="WP_344911999.1">
    <property type="nucleotide sequence ID" value="NZ_BAABDL010000085.1"/>
</dbReference>
<dbReference type="EMBL" id="BAABDL010000085">
    <property type="protein sequence ID" value="GAA4071099.1"/>
    <property type="molecule type" value="Genomic_DNA"/>
</dbReference>
<keyword evidence="1" id="KW-0812">Transmembrane</keyword>
<proteinExistence type="predicted"/>
<name>A0ABP7VNH7_9BACI</name>
<sequence length="650" mass="76887">MRLKRSWSKSELLKQNFRQVGWISLIYFLLLFFSVPLNIFMIYSNPENHYMYSRSIFNFGLAFQAFALFLVPVLMAMFILRYLHQKDASDFLHSLPIKRSHLLWHQVGFGIAALWIPIIINAILVYFNYLLWDVEMVFSLLDLTHWLVISLIMISFIYSISLIVGMLTGITIIQGIFSYIFLFLPTGFIILYYTNLNFAIIGLPESYLISEDAFKFSPLTDFFPIIFEPGESYNKLIIYLILTIVSLLIAQLLYKNRSVEAATHPIAFQKLKPIFIYSFTFCFTLIGGLYFALMEQNFIGILIGYLIFSIIGYFITQMIVQKTWRVFREWREYGYFFVVFTLIIIFIMTDITGYQKRIPATNEIESAFVITDLYQFQNNADRYQAVDGFKSAEDVEKIRDYHQYLIDHSSREDELSHHYNNVAILYRLENGRTLVREYNLPNHSADHEVLDWVRSTDTYKLYSSEVFLIEANEISELRFNSRLMDNEFVLTNRKQITEFFELLKEANVEREIEDHYFETSVEITLKNHGWIYQHFSWNDKQIVDWFERNGLSEQLIISPNHINSITFFELEDPGNFDYYETSLALVNNKLDVPKWTFTDQSDIELIFEHLYYHDDIEDYGMAFYFEGMAEPDIYLINKDNLPAEILAQIN</sequence>
<accession>A0ABP7VNH7</accession>
<feature type="transmembrane region" description="Helical" evidence="1">
    <location>
        <begin position="103"/>
        <end position="131"/>
    </location>
</feature>
<feature type="transmembrane region" description="Helical" evidence="1">
    <location>
        <begin position="332"/>
        <end position="349"/>
    </location>
</feature>
<feature type="transmembrane region" description="Helical" evidence="1">
    <location>
        <begin position="274"/>
        <end position="293"/>
    </location>
</feature>
<dbReference type="Proteomes" id="UP001501734">
    <property type="component" value="Unassembled WGS sequence"/>
</dbReference>
<evidence type="ECO:0000313" key="2">
    <source>
        <dbReference type="EMBL" id="GAA4071099.1"/>
    </source>
</evidence>
<organism evidence="2 3">
    <name type="scientific">Amphibacillus indicireducens</name>
    <dbReference type="NCBI Taxonomy" id="1076330"/>
    <lineage>
        <taxon>Bacteria</taxon>
        <taxon>Bacillati</taxon>
        <taxon>Bacillota</taxon>
        <taxon>Bacilli</taxon>
        <taxon>Bacillales</taxon>
        <taxon>Bacillaceae</taxon>
        <taxon>Amphibacillus</taxon>
    </lineage>
</organism>
<comment type="caution">
    <text evidence="2">The sequence shown here is derived from an EMBL/GenBank/DDBJ whole genome shotgun (WGS) entry which is preliminary data.</text>
</comment>
<evidence type="ECO:0000313" key="3">
    <source>
        <dbReference type="Proteomes" id="UP001501734"/>
    </source>
</evidence>
<feature type="transmembrane region" description="Helical" evidence="1">
    <location>
        <begin position="143"/>
        <end position="164"/>
    </location>
</feature>
<feature type="transmembrane region" description="Helical" evidence="1">
    <location>
        <begin position="236"/>
        <end position="254"/>
    </location>
</feature>
<gene>
    <name evidence="2" type="ORF">GCM10022410_15900</name>
</gene>
<dbReference type="PANTHER" id="PTHR39177">
    <property type="entry name" value="ABC TRANSPORTER PERMEASE YTRC-RELATED"/>
    <property type="match status" value="1"/>
</dbReference>
<keyword evidence="3" id="KW-1185">Reference proteome</keyword>
<feature type="transmembrane region" description="Helical" evidence="1">
    <location>
        <begin position="299"/>
        <end position="320"/>
    </location>
</feature>
<reference evidence="3" key="1">
    <citation type="journal article" date="2019" name="Int. J. Syst. Evol. Microbiol.">
        <title>The Global Catalogue of Microorganisms (GCM) 10K type strain sequencing project: providing services to taxonomists for standard genome sequencing and annotation.</title>
        <authorList>
            <consortium name="The Broad Institute Genomics Platform"/>
            <consortium name="The Broad Institute Genome Sequencing Center for Infectious Disease"/>
            <person name="Wu L."/>
            <person name="Ma J."/>
        </authorList>
    </citation>
    <scope>NUCLEOTIDE SEQUENCE [LARGE SCALE GENOMIC DNA]</scope>
    <source>
        <strain evidence="3">JCM 17250</strain>
    </source>
</reference>
<keyword evidence="1" id="KW-1133">Transmembrane helix</keyword>
<feature type="transmembrane region" description="Helical" evidence="1">
    <location>
        <begin position="176"/>
        <end position="194"/>
    </location>
</feature>
<evidence type="ECO:0000256" key="1">
    <source>
        <dbReference type="SAM" id="Phobius"/>
    </source>
</evidence>